<comment type="caution">
    <text evidence="1">The sequence shown here is derived from an EMBL/GenBank/DDBJ whole genome shotgun (WGS) entry which is preliminary data.</text>
</comment>
<evidence type="ECO:0000313" key="1">
    <source>
        <dbReference type="EMBL" id="KAJ9058036.1"/>
    </source>
</evidence>
<sequence>MKLFFALLFGVHGQENPCLGTSTLESLEAIANIFTICTNYAGSIQVGETWDEAWDVSIESGKLESISGQLIVHGELPSAFRKLKVGALLLQNVKVYVQRSYSDLQAGELIINGFTPESQVLFTNLNATSVTIQDSSMKGIAGIVSSRLAKLALRNNPNLENFIMHELTQVTNVELNQNIKLNVSNAFPKLNQADNVIIANSGEHDISLPLQVIHDLKVKSNRFASLSLPHLASVHDLSVSENAISTLSLPRLERANSIEIKENQQFKHLDLSKLTDVVNIQVLDKKIERLSLNANLKWESAKFDSPSFGRQYFRQFSGKNNLELHVPSVCFGNVTFNDTNKDAVGACPTIYADVVVDSQSPNIDLITTDIWGHLTFNGDVSGLKFLNLKSVHGTLKLYKTANLKSTLPKIAKVTSLELLNATSFDLKELHISEDVTVGSTLLQTLLLETRNFVSLRVENNTNLRQLLIPNADHFQDISFRANNLLVVDFFQVLKLKGSLSVERSGAASVVLGASSIEKDILIQDNENTIFANFPYLETIGGHLSIQNNKLLNTVDFYKVERVTKVTFKDNPELSKFKTATETYHEPDPGSPLKPQPDDPIPDQPKSSHALYYLVIGIPVLLIIGGAIYYFVFHRR</sequence>
<organism evidence="1 2">
    <name type="scientific">Entomophthora muscae</name>
    <dbReference type="NCBI Taxonomy" id="34485"/>
    <lineage>
        <taxon>Eukaryota</taxon>
        <taxon>Fungi</taxon>
        <taxon>Fungi incertae sedis</taxon>
        <taxon>Zoopagomycota</taxon>
        <taxon>Entomophthoromycotina</taxon>
        <taxon>Entomophthoromycetes</taxon>
        <taxon>Entomophthorales</taxon>
        <taxon>Entomophthoraceae</taxon>
        <taxon>Entomophthora</taxon>
    </lineage>
</organism>
<keyword evidence="2" id="KW-1185">Reference proteome</keyword>
<dbReference type="EMBL" id="QTSX02005747">
    <property type="protein sequence ID" value="KAJ9058036.1"/>
    <property type="molecule type" value="Genomic_DNA"/>
</dbReference>
<name>A0ACC2S6L6_9FUNG</name>
<reference evidence="1" key="1">
    <citation type="submission" date="2022-04" db="EMBL/GenBank/DDBJ databases">
        <title>Genome of the entomopathogenic fungus Entomophthora muscae.</title>
        <authorList>
            <person name="Elya C."/>
            <person name="Lovett B.R."/>
            <person name="Lee E."/>
            <person name="Macias A.M."/>
            <person name="Hajek A.E."/>
            <person name="De Bivort B.L."/>
            <person name="Kasson M.T."/>
            <person name="De Fine Licht H.H."/>
            <person name="Stajich J.E."/>
        </authorList>
    </citation>
    <scope>NUCLEOTIDE SEQUENCE</scope>
    <source>
        <strain evidence="1">Berkeley</strain>
    </source>
</reference>
<protein>
    <submittedName>
        <fullName evidence="1">Uncharacterized protein</fullName>
    </submittedName>
</protein>
<evidence type="ECO:0000313" key="2">
    <source>
        <dbReference type="Proteomes" id="UP001165960"/>
    </source>
</evidence>
<dbReference type="Proteomes" id="UP001165960">
    <property type="component" value="Unassembled WGS sequence"/>
</dbReference>
<gene>
    <name evidence="1" type="ORF">DSO57_1016558</name>
</gene>
<proteinExistence type="predicted"/>
<accession>A0ACC2S6L6</accession>